<sequence length="349" mass="39202">MDGQGVPTLPEAFDDLDVGITLRDPETGATLDANKRVEELYGYPIEKLRGMDVGDYTAPSTKYSQEEAMRRIRAAADGDPQVFEWRIERSTGELIWVQVRLERSSIERTPCVLAEIRDITDYKARERRLHLLNRVVRHNLRNEANLLIGYADRLKAAVDQTKLEDEVETILDIATEIGTMSDSIHQIEEIADPEATKRKATNLVDVVRQLAEKYQSKYPEAELTVDGDSSVWVTADNGLDYAIEHGIENAIVHNDRETPSVTVTVMGDPDGQQGCVQIADDGPQIPDVEIDVLDQDVTTNSTYHGSGIGLWVMQWCIDSLGGELRFEKNEPRGNVVEFRLPRTDDRPEP</sequence>
<dbReference type="EC" id="2.7.13.3" evidence="3"/>
<keyword evidence="11" id="KW-0472">Membrane</keyword>
<proteinExistence type="predicted"/>
<dbReference type="CDD" id="cd00130">
    <property type="entry name" value="PAS"/>
    <property type="match status" value="1"/>
</dbReference>
<keyword evidence="5" id="KW-0812">Transmembrane</keyword>
<dbReference type="RefSeq" id="WP_097007220.1">
    <property type="nucleotide sequence ID" value="NZ_OBEJ01000001.1"/>
</dbReference>
<dbReference type="Proteomes" id="UP000219453">
    <property type="component" value="Unassembled WGS sequence"/>
</dbReference>
<accession>A0A285N0W8</accession>
<dbReference type="PANTHER" id="PTHR42878:SF7">
    <property type="entry name" value="SENSOR HISTIDINE KINASE GLRK"/>
    <property type="match status" value="1"/>
</dbReference>
<dbReference type="OrthoDB" id="327291at2157"/>
<dbReference type="InterPro" id="IPR050351">
    <property type="entry name" value="BphY/WalK/GraS-like"/>
</dbReference>
<dbReference type="InterPro" id="IPR005467">
    <property type="entry name" value="His_kinase_dom"/>
</dbReference>
<dbReference type="PROSITE" id="PS50113">
    <property type="entry name" value="PAC"/>
    <property type="match status" value="1"/>
</dbReference>
<dbReference type="SMART" id="SM00091">
    <property type="entry name" value="PAS"/>
    <property type="match status" value="1"/>
</dbReference>
<dbReference type="SUPFAM" id="SSF55785">
    <property type="entry name" value="PYP-like sensor domain (PAS domain)"/>
    <property type="match status" value="1"/>
</dbReference>
<dbReference type="GO" id="GO:0000156">
    <property type="term" value="F:phosphorelay response regulator activity"/>
    <property type="evidence" value="ECO:0007669"/>
    <property type="project" value="TreeGrafter"/>
</dbReference>
<keyword evidence="6" id="KW-0547">Nucleotide-binding</keyword>
<keyword evidence="7" id="KW-0418">Kinase</keyword>
<keyword evidence="4" id="KW-0808">Transferase</keyword>
<dbReference type="PANTHER" id="PTHR42878">
    <property type="entry name" value="TWO-COMPONENT HISTIDINE KINASE"/>
    <property type="match status" value="1"/>
</dbReference>
<dbReference type="InterPro" id="IPR000700">
    <property type="entry name" value="PAS-assoc_C"/>
</dbReference>
<evidence type="ECO:0000256" key="1">
    <source>
        <dbReference type="ARBA" id="ARBA00000085"/>
    </source>
</evidence>
<dbReference type="NCBIfam" id="TIGR00229">
    <property type="entry name" value="sensory_box"/>
    <property type="match status" value="1"/>
</dbReference>
<dbReference type="Gene3D" id="3.30.450.20">
    <property type="entry name" value="PAS domain"/>
    <property type="match status" value="1"/>
</dbReference>
<evidence type="ECO:0000259" key="13">
    <source>
        <dbReference type="PROSITE" id="PS50113"/>
    </source>
</evidence>
<evidence type="ECO:0000259" key="12">
    <source>
        <dbReference type="PROSITE" id="PS50109"/>
    </source>
</evidence>
<dbReference type="SMART" id="SM00387">
    <property type="entry name" value="HATPase_c"/>
    <property type="match status" value="1"/>
</dbReference>
<dbReference type="GO" id="GO:0016020">
    <property type="term" value="C:membrane"/>
    <property type="evidence" value="ECO:0007669"/>
    <property type="project" value="UniProtKB-SubCell"/>
</dbReference>
<dbReference type="GO" id="GO:0004673">
    <property type="term" value="F:protein histidine kinase activity"/>
    <property type="evidence" value="ECO:0007669"/>
    <property type="project" value="UniProtKB-EC"/>
</dbReference>
<gene>
    <name evidence="14" type="ORF">SAMN06269185_0161</name>
</gene>
<evidence type="ECO:0000256" key="2">
    <source>
        <dbReference type="ARBA" id="ARBA00004141"/>
    </source>
</evidence>
<evidence type="ECO:0000256" key="5">
    <source>
        <dbReference type="ARBA" id="ARBA00022692"/>
    </source>
</evidence>
<dbReference type="InterPro" id="IPR003594">
    <property type="entry name" value="HATPase_dom"/>
</dbReference>
<keyword evidence="15" id="KW-1185">Reference proteome</keyword>
<evidence type="ECO:0000313" key="14">
    <source>
        <dbReference type="EMBL" id="SNZ02978.1"/>
    </source>
</evidence>
<keyword evidence="9" id="KW-1133">Transmembrane helix</keyword>
<evidence type="ECO:0000313" key="15">
    <source>
        <dbReference type="Proteomes" id="UP000219453"/>
    </source>
</evidence>
<dbReference type="GO" id="GO:0030295">
    <property type="term" value="F:protein kinase activator activity"/>
    <property type="evidence" value="ECO:0007669"/>
    <property type="project" value="TreeGrafter"/>
</dbReference>
<dbReference type="EMBL" id="OBEJ01000001">
    <property type="protein sequence ID" value="SNZ02978.1"/>
    <property type="molecule type" value="Genomic_DNA"/>
</dbReference>
<evidence type="ECO:0000256" key="9">
    <source>
        <dbReference type="ARBA" id="ARBA00022989"/>
    </source>
</evidence>
<dbReference type="InterPro" id="IPR036890">
    <property type="entry name" value="HATPase_C_sf"/>
</dbReference>
<dbReference type="Pfam" id="PF02518">
    <property type="entry name" value="HATPase_c"/>
    <property type="match status" value="1"/>
</dbReference>
<dbReference type="GO" id="GO:0007234">
    <property type="term" value="P:osmosensory signaling via phosphorelay pathway"/>
    <property type="evidence" value="ECO:0007669"/>
    <property type="project" value="TreeGrafter"/>
</dbReference>
<dbReference type="SUPFAM" id="SSF55874">
    <property type="entry name" value="ATPase domain of HSP90 chaperone/DNA topoisomerase II/histidine kinase"/>
    <property type="match status" value="1"/>
</dbReference>
<reference evidence="14 15" key="1">
    <citation type="submission" date="2017-09" db="EMBL/GenBank/DDBJ databases">
        <authorList>
            <person name="Ehlers B."/>
            <person name="Leendertz F.H."/>
        </authorList>
    </citation>
    <scope>NUCLEOTIDE SEQUENCE [LARGE SCALE GENOMIC DNA]</scope>
    <source>
        <strain evidence="14 15">DSM 27208</strain>
    </source>
</reference>
<dbReference type="Pfam" id="PF13426">
    <property type="entry name" value="PAS_9"/>
    <property type="match status" value="1"/>
</dbReference>
<keyword evidence="10" id="KW-0902">Two-component regulatory system</keyword>
<dbReference type="Gene3D" id="3.30.565.10">
    <property type="entry name" value="Histidine kinase-like ATPase, C-terminal domain"/>
    <property type="match status" value="1"/>
</dbReference>
<dbReference type="AlphaFoldDB" id="A0A285N0W8"/>
<evidence type="ECO:0000256" key="7">
    <source>
        <dbReference type="ARBA" id="ARBA00022777"/>
    </source>
</evidence>
<evidence type="ECO:0000256" key="4">
    <source>
        <dbReference type="ARBA" id="ARBA00022679"/>
    </source>
</evidence>
<dbReference type="GO" id="GO:0005524">
    <property type="term" value="F:ATP binding"/>
    <property type="evidence" value="ECO:0007669"/>
    <property type="project" value="UniProtKB-KW"/>
</dbReference>
<evidence type="ECO:0000256" key="11">
    <source>
        <dbReference type="ARBA" id="ARBA00023136"/>
    </source>
</evidence>
<comment type="catalytic activity">
    <reaction evidence="1">
        <text>ATP + protein L-histidine = ADP + protein N-phospho-L-histidine.</text>
        <dbReference type="EC" id="2.7.13.3"/>
    </reaction>
</comment>
<dbReference type="InterPro" id="IPR035965">
    <property type="entry name" value="PAS-like_dom_sf"/>
</dbReference>
<comment type="subcellular location">
    <subcellularLocation>
        <location evidence="2">Membrane</location>
        <topology evidence="2">Multi-pass membrane protein</topology>
    </subcellularLocation>
</comment>
<evidence type="ECO:0000256" key="10">
    <source>
        <dbReference type="ARBA" id="ARBA00023012"/>
    </source>
</evidence>
<feature type="domain" description="PAC" evidence="13">
    <location>
        <begin position="81"/>
        <end position="131"/>
    </location>
</feature>
<evidence type="ECO:0000256" key="3">
    <source>
        <dbReference type="ARBA" id="ARBA00012438"/>
    </source>
</evidence>
<name>A0A285N0W8_NATPI</name>
<evidence type="ECO:0000256" key="8">
    <source>
        <dbReference type="ARBA" id="ARBA00022840"/>
    </source>
</evidence>
<organism evidence="14 15">
    <name type="scientific">Natronoarchaeum philippinense</name>
    <dbReference type="NCBI Taxonomy" id="558529"/>
    <lineage>
        <taxon>Archaea</taxon>
        <taxon>Methanobacteriati</taxon>
        <taxon>Methanobacteriota</taxon>
        <taxon>Stenosarchaea group</taxon>
        <taxon>Halobacteria</taxon>
        <taxon>Halobacteriales</taxon>
        <taxon>Natronoarchaeaceae</taxon>
    </lineage>
</organism>
<keyword evidence="8" id="KW-0067">ATP-binding</keyword>
<dbReference type="PROSITE" id="PS50109">
    <property type="entry name" value="HIS_KIN"/>
    <property type="match status" value="1"/>
</dbReference>
<evidence type="ECO:0000256" key="6">
    <source>
        <dbReference type="ARBA" id="ARBA00022741"/>
    </source>
</evidence>
<dbReference type="InterPro" id="IPR000014">
    <property type="entry name" value="PAS"/>
</dbReference>
<feature type="domain" description="Histidine kinase" evidence="12">
    <location>
        <begin position="135"/>
        <end position="344"/>
    </location>
</feature>
<protein>
    <recommendedName>
        <fullName evidence="3">histidine kinase</fullName>
        <ecNumber evidence="3">2.7.13.3</ecNumber>
    </recommendedName>
</protein>